<dbReference type="RefSeq" id="WP_248434534.1">
    <property type="nucleotide sequence ID" value="NZ_CP096205.1"/>
</dbReference>
<sequence>MKFFSNLFKPKLKHPEDYYNVTITDEFVRVEHPKIKTEQIAWSEIEVIKLINTDKGPWAPDIWLTLIGKNSGCVIPQGAKGYDEVYEIVSKYENFDFEKVIESMTCTDNRDFLLWRK</sequence>
<evidence type="ECO:0000313" key="1">
    <source>
        <dbReference type="EMBL" id="UPQ79415.1"/>
    </source>
</evidence>
<dbReference type="EMBL" id="CP096205">
    <property type="protein sequence ID" value="UPQ79415.1"/>
    <property type="molecule type" value="Genomic_DNA"/>
</dbReference>
<reference evidence="1" key="1">
    <citation type="submission" date="2022-04" db="EMBL/GenBank/DDBJ databases">
        <title>Consumption of N2O by Flavobacterium azooxidireducens sp. nov. isolated from Decomposing Leaf Litter of Phragmites australis (Cav.).</title>
        <authorList>
            <person name="Behrendt U."/>
            <person name="Spanner T."/>
            <person name="Augustin J."/>
            <person name="Horn M.A."/>
            <person name="Kolb S."/>
            <person name="Ulrich A."/>
        </authorList>
    </citation>
    <scope>NUCLEOTIDE SEQUENCE</scope>
    <source>
        <strain evidence="1">IGB 4-14</strain>
    </source>
</reference>
<keyword evidence="2" id="KW-1185">Reference proteome</keyword>
<protein>
    <submittedName>
        <fullName evidence="1">Uncharacterized protein</fullName>
    </submittedName>
</protein>
<evidence type="ECO:0000313" key="2">
    <source>
        <dbReference type="Proteomes" id="UP000830583"/>
    </source>
</evidence>
<accession>A0ABY4KF26</accession>
<dbReference type="Proteomes" id="UP000830583">
    <property type="component" value="Chromosome"/>
</dbReference>
<name>A0ABY4KF26_9FLAO</name>
<proteinExistence type="predicted"/>
<gene>
    <name evidence="1" type="ORF">M0M57_00915</name>
</gene>
<organism evidence="1 2">
    <name type="scientific">Flavobacterium azooxidireducens</name>
    <dbReference type="NCBI Taxonomy" id="1871076"/>
    <lineage>
        <taxon>Bacteria</taxon>
        <taxon>Pseudomonadati</taxon>
        <taxon>Bacteroidota</taxon>
        <taxon>Flavobacteriia</taxon>
        <taxon>Flavobacteriales</taxon>
        <taxon>Flavobacteriaceae</taxon>
        <taxon>Flavobacterium</taxon>
    </lineage>
</organism>